<sequence>MRKGPEMEMECAAPILREVKVRSHRQSSLMVEGTKHTETTVPRIICKQEPVEDNAENGYETPTKSTRVAPDGRTPNGGYAKPGKKVWSPVYLEGLEGRFREHCEVGLCLDEQTLKQALRLFKESKSLLIANVDSIGTGTVEETERLWGACVLYVVKTFSCGAPVGKDKSEGNAVGFTLSQLLRQTKISVVEFFKELPHFLVKVGPIIKNMYGDEWEKRLEVKEVQANFVHLNALFTYYKRVYQDFFLSPDTFTSIVSRSLSGAKDGHHVSIHMQFGWLLFLALRMHVLQQFSDLVTCCNTLLAVMVVLILHMPTDLRKFSLQDPVRFAKKSSEGVDLVASLCATYYASDEDVFRLLEKANMIISKLFGKSMKDPQEFRTDEPFLGIKLGGLAYLEGLMDNRSIASNLRVLEKDYEDAYQSRGGLDERMFINGDDNLLGMSSCESPRFTGSKRKYDIMASPVRFGAFSMGATPSSPAGSPWSSPAKHSGTQGFNGGKRPPSTPVSITMTTAKWLRTVISPLLAEPSVELQLFFRSCDRDISADVKNRARVLLELIFSTERNVSWQSAAGFMDHIWAEQRRLEAIKLYYKVLGAMCRSEGQRLRTNNLSSLLFNERFHRCMIACSAELVLATHKTVTMGFPAVLEPAGITAFDLSKVIEYFVRHEDTLPRELKRHLNTIEERILESMAWEKRSSMYNSLIVARPSLAAEINRLCLLADPMPALDNLGPQERPSLAILHRDLGLTKPEGHTGELTCAAHTPTTASSPPRNGGSSTSEAGFLSPVKDRPSAFSAFSSPLKNRLRAPLQSAFASPQRPSPLGGGETCADTVINVFFQKALMLAAVRIRTVCERVGQSQQLIERVYKVFQHALHHETSLFFNRHIDQLVLCTIYGVCKVSKVDVKFRDIIHHYRSQPQSKLHVVRNVFIEQPPLCLTGKTGGLESGDIIKFYNDVFVRTTKSFLVQLGTSSSMSSPSKAPGPEGDDGEAPGSPVASIFSTFPDISPKKVSALHNVFVSPLRSNKVDKFMSPRTRSLYACVGESTKEYQSPSKDLTAINNRLNKRRFGRLDFEDGPTVTESKISNTHFPCSIVSNALFQTTREF</sequence>
<evidence type="ECO:0000313" key="11">
    <source>
        <dbReference type="EMBL" id="KAG0565692.1"/>
    </source>
</evidence>
<keyword evidence="5" id="KW-0804">Transcription</keyword>
<keyword evidence="7" id="KW-0131">Cell cycle</keyword>
<dbReference type="GO" id="GO:0005634">
    <property type="term" value="C:nucleus"/>
    <property type="evidence" value="ECO:0007669"/>
    <property type="project" value="UniProtKB-SubCell"/>
</dbReference>
<dbReference type="GO" id="GO:0005667">
    <property type="term" value="C:transcription regulator complex"/>
    <property type="evidence" value="ECO:0007669"/>
    <property type="project" value="TreeGrafter"/>
</dbReference>
<feature type="region of interest" description="Disordered" evidence="8">
    <location>
        <begin position="746"/>
        <end position="777"/>
    </location>
</feature>
<dbReference type="InterPro" id="IPR036915">
    <property type="entry name" value="Cyclin-like_sf"/>
</dbReference>
<evidence type="ECO:0000256" key="4">
    <source>
        <dbReference type="ARBA" id="ARBA00023015"/>
    </source>
</evidence>
<evidence type="ECO:0000259" key="9">
    <source>
        <dbReference type="SMART" id="SM01367"/>
    </source>
</evidence>
<evidence type="ECO:0000256" key="6">
    <source>
        <dbReference type="ARBA" id="ARBA00023242"/>
    </source>
</evidence>
<keyword evidence="12" id="KW-1185">Reference proteome</keyword>
<gene>
    <name evidence="11" type="ORF">KC19_7G007800</name>
</gene>
<dbReference type="SUPFAM" id="SSF47954">
    <property type="entry name" value="Cyclin-like"/>
    <property type="match status" value="2"/>
</dbReference>
<dbReference type="Proteomes" id="UP000822688">
    <property type="component" value="Chromosome 7"/>
</dbReference>
<dbReference type="InterPro" id="IPR028309">
    <property type="entry name" value="RB_fam"/>
</dbReference>
<dbReference type="InterPro" id="IPR024599">
    <property type="entry name" value="RB_N"/>
</dbReference>
<dbReference type="GO" id="GO:0030154">
    <property type="term" value="P:cell differentiation"/>
    <property type="evidence" value="ECO:0007669"/>
    <property type="project" value="TreeGrafter"/>
</dbReference>
<evidence type="ECO:0000259" key="10">
    <source>
        <dbReference type="SMART" id="SM01368"/>
    </source>
</evidence>
<dbReference type="SMART" id="SM01367">
    <property type="entry name" value="DUF3452"/>
    <property type="match status" value="1"/>
</dbReference>
<dbReference type="Pfam" id="PF11934">
    <property type="entry name" value="DUF3452"/>
    <property type="match status" value="1"/>
</dbReference>
<comment type="similarity">
    <text evidence="2">Belongs to the retinoblastoma protein (RB) family.</text>
</comment>
<organism evidence="11 12">
    <name type="scientific">Ceratodon purpureus</name>
    <name type="common">Fire moss</name>
    <name type="synonym">Dicranum purpureum</name>
    <dbReference type="NCBI Taxonomy" id="3225"/>
    <lineage>
        <taxon>Eukaryota</taxon>
        <taxon>Viridiplantae</taxon>
        <taxon>Streptophyta</taxon>
        <taxon>Embryophyta</taxon>
        <taxon>Bryophyta</taxon>
        <taxon>Bryophytina</taxon>
        <taxon>Bryopsida</taxon>
        <taxon>Dicranidae</taxon>
        <taxon>Pseudoditrichales</taxon>
        <taxon>Ditrichaceae</taxon>
        <taxon>Ceratodon</taxon>
    </lineage>
</organism>
<dbReference type="GO" id="GO:2000134">
    <property type="term" value="P:negative regulation of G1/S transition of mitotic cell cycle"/>
    <property type="evidence" value="ECO:0007669"/>
    <property type="project" value="TreeGrafter"/>
</dbReference>
<dbReference type="GO" id="GO:0000785">
    <property type="term" value="C:chromatin"/>
    <property type="evidence" value="ECO:0007669"/>
    <property type="project" value="TreeGrafter"/>
</dbReference>
<protein>
    <recommendedName>
        <fullName evidence="13">Retinoblastoma-related protein</fullName>
    </recommendedName>
</protein>
<comment type="caution">
    <text evidence="11">The sequence shown here is derived from an EMBL/GenBank/DDBJ whole genome shotgun (WGS) entry which is preliminary data.</text>
</comment>
<accession>A0A8T0H9D6</accession>
<evidence type="ECO:0000256" key="5">
    <source>
        <dbReference type="ARBA" id="ARBA00023163"/>
    </source>
</evidence>
<dbReference type="GO" id="GO:0032875">
    <property type="term" value="P:regulation of DNA endoreduplication"/>
    <property type="evidence" value="ECO:0007669"/>
    <property type="project" value="UniProtKB-ARBA"/>
</dbReference>
<dbReference type="AlphaFoldDB" id="A0A8T0H9D6"/>
<dbReference type="Pfam" id="PF01858">
    <property type="entry name" value="RB_A"/>
    <property type="match status" value="1"/>
</dbReference>
<dbReference type="SMART" id="SM01368">
    <property type="entry name" value="RB_A"/>
    <property type="match status" value="1"/>
</dbReference>
<dbReference type="Pfam" id="PF01857">
    <property type="entry name" value="RB_B"/>
    <property type="match status" value="1"/>
</dbReference>
<dbReference type="Gene3D" id="1.10.472.140">
    <property type="match status" value="1"/>
</dbReference>
<evidence type="ECO:0000256" key="2">
    <source>
        <dbReference type="ARBA" id="ARBA00009475"/>
    </source>
</evidence>
<feature type="compositionally biased region" description="Low complexity" evidence="8">
    <location>
        <begin position="474"/>
        <end position="484"/>
    </location>
</feature>
<proteinExistence type="inferred from homology"/>
<feature type="compositionally biased region" description="Polar residues" evidence="8">
    <location>
        <begin position="757"/>
        <end position="774"/>
    </location>
</feature>
<evidence type="ECO:0000256" key="3">
    <source>
        <dbReference type="ARBA" id="ARBA00022491"/>
    </source>
</evidence>
<evidence type="ECO:0000256" key="7">
    <source>
        <dbReference type="ARBA" id="ARBA00023306"/>
    </source>
</evidence>
<feature type="region of interest" description="Disordered" evidence="8">
    <location>
        <begin position="50"/>
        <end position="80"/>
    </location>
</feature>
<keyword evidence="6" id="KW-0539">Nucleus</keyword>
<feature type="domain" description="Retinoblastoma-associated protein N-terminal" evidence="9">
    <location>
        <begin position="159"/>
        <end position="311"/>
    </location>
</feature>
<dbReference type="InterPro" id="IPR002720">
    <property type="entry name" value="RB_A"/>
</dbReference>
<evidence type="ECO:0008006" key="13">
    <source>
        <dbReference type="Google" id="ProtNLM"/>
    </source>
</evidence>
<dbReference type="InterPro" id="IPR002719">
    <property type="entry name" value="RB_B"/>
</dbReference>
<dbReference type="FunFam" id="1.10.472.10:FF:000067">
    <property type="entry name" value="Retinoblastoma-related protein 1"/>
    <property type="match status" value="1"/>
</dbReference>
<feature type="region of interest" description="Disordered" evidence="8">
    <location>
        <begin position="474"/>
        <end position="503"/>
    </location>
</feature>
<evidence type="ECO:0000256" key="1">
    <source>
        <dbReference type="ARBA" id="ARBA00004123"/>
    </source>
</evidence>
<feature type="domain" description="Retinoblastoma-associated protein A-box" evidence="10">
    <location>
        <begin position="501"/>
        <end position="697"/>
    </location>
</feature>
<dbReference type="Gene3D" id="1.10.472.10">
    <property type="entry name" value="Cyclin-like"/>
    <property type="match status" value="2"/>
</dbReference>
<evidence type="ECO:0000313" key="12">
    <source>
        <dbReference type="Proteomes" id="UP000822688"/>
    </source>
</evidence>
<dbReference type="GO" id="GO:0000977">
    <property type="term" value="F:RNA polymerase II transcription regulatory region sequence-specific DNA binding"/>
    <property type="evidence" value="ECO:0007669"/>
    <property type="project" value="TreeGrafter"/>
</dbReference>
<keyword evidence="3" id="KW-0678">Repressor</keyword>
<keyword evidence="4" id="KW-0805">Transcription regulation</keyword>
<feature type="compositionally biased region" description="Low complexity" evidence="8">
    <location>
        <begin position="964"/>
        <end position="976"/>
    </location>
</feature>
<comment type="subcellular location">
    <subcellularLocation>
        <location evidence="1">Nucleus</location>
    </subcellularLocation>
</comment>
<dbReference type="GO" id="GO:0006357">
    <property type="term" value="P:regulation of transcription by RNA polymerase II"/>
    <property type="evidence" value="ECO:0007669"/>
    <property type="project" value="InterPro"/>
</dbReference>
<evidence type="ECO:0000256" key="8">
    <source>
        <dbReference type="SAM" id="MobiDB-lite"/>
    </source>
</evidence>
<name>A0A8T0H9D6_CERPU</name>
<feature type="region of interest" description="Disordered" evidence="8">
    <location>
        <begin position="963"/>
        <end position="986"/>
    </location>
</feature>
<dbReference type="PANTHER" id="PTHR13742">
    <property type="entry name" value="RETINOBLASTOMA-ASSOCIATED PROTEIN RB -RELATED"/>
    <property type="match status" value="1"/>
</dbReference>
<dbReference type="FunFam" id="1.10.472.10:FF:000030">
    <property type="entry name" value="Retinoblastoma-related protein 1"/>
    <property type="match status" value="1"/>
</dbReference>
<dbReference type="EMBL" id="CM026428">
    <property type="protein sequence ID" value="KAG0565692.1"/>
    <property type="molecule type" value="Genomic_DNA"/>
</dbReference>
<dbReference type="PANTHER" id="PTHR13742:SF17">
    <property type="entry name" value="RE32990P-RELATED"/>
    <property type="match status" value="1"/>
</dbReference>
<reference evidence="11" key="1">
    <citation type="submission" date="2020-06" db="EMBL/GenBank/DDBJ databases">
        <title>WGS assembly of Ceratodon purpureus strain R40.</title>
        <authorList>
            <person name="Carey S.B."/>
            <person name="Jenkins J."/>
            <person name="Shu S."/>
            <person name="Lovell J.T."/>
            <person name="Sreedasyam A."/>
            <person name="Maumus F."/>
            <person name="Tiley G.P."/>
            <person name="Fernandez-Pozo N."/>
            <person name="Barry K."/>
            <person name="Chen C."/>
            <person name="Wang M."/>
            <person name="Lipzen A."/>
            <person name="Daum C."/>
            <person name="Saski C.A."/>
            <person name="Payton A.C."/>
            <person name="Mcbreen J.C."/>
            <person name="Conrad R.E."/>
            <person name="Kollar L.M."/>
            <person name="Olsson S."/>
            <person name="Huttunen S."/>
            <person name="Landis J.B."/>
            <person name="Wickett N.J."/>
            <person name="Johnson M.G."/>
            <person name="Rensing S.A."/>
            <person name="Grimwood J."/>
            <person name="Schmutz J."/>
            <person name="Mcdaniel S.F."/>
        </authorList>
    </citation>
    <scope>NUCLEOTIDE SEQUENCE</scope>
    <source>
        <strain evidence="11">R40</strain>
    </source>
</reference>